<dbReference type="PANTHER" id="PTHR45663:SF11">
    <property type="entry name" value="GEO12009P1"/>
    <property type="match status" value="1"/>
</dbReference>
<dbReference type="EMBL" id="JBHSJC010000001">
    <property type="protein sequence ID" value="MFC4828019.1"/>
    <property type="molecule type" value="Genomic_DNA"/>
</dbReference>
<dbReference type="PRINTS" id="PR00421">
    <property type="entry name" value="THIOREDOXIN"/>
</dbReference>
<reference evidence="9" key="1">
    <citation type="journal article" date="2019" name="Int. J. Syst. Evol. Microbiol.">
        <title>The Global Catalogue of Microorganisms (GCM) 10K type strain sequencing project: providing services to taxonomists for standard genome sequencing and annotation.</title>
        <authorList>
            <consortium name="The Broad Institute Genomics Platform"/>
            <consortium name="The Broad Institute Genome Sequencing Center for Infectious Disease"/>
            <person name="Wu L."/>
            <person name="Ma J."/>
        </authorList>
    </citation>
    <scope>NUCLEOTIDE SEQUENCE [LARGE SCALE GENOMIC DNA]</scope>
    <source>
        <strain evidence="9">CGMCC 1.12192</strain>
    </source>
</reference>
<keyword evidence="3" id="KW-0249">Electron transport</keyword>
<dbReference type="Pfam" id="PF00085">
    <property type="entry name" value="Thioredoxin"/>
    <property type="match status" value="1"/>
</dbReference>
<name>A0ABV9R222_9MICO</name>
<evidence type="ECO:0000259" key="7">
    <source>
        <dbReference type="PROSITE" id="PS51352"/>
    </source>
</evidence>
<dbReference type="Gene3D" id="3.40.30.10">
    <property type="entry name" value="Glutaredoxin"/>
    <property type="match status" value="1"/>
</dbReference>
<evidence type="ECO:0000256" key="5">
    <source>
        <dbReference type="ARBA" id="ARBA00023284"/>
    </source>
</evidence>
<sequence length="100" mass="10740">MDTTSAPDAIRLVEFGAAWCGPCRAFEPVLRSFGERHPAVRIDHVDVDAHPELAAAYDIRSMPTTVVFRGDVPVGRVIGAQPLQAFEAAVREILAEAVAA</sequence>
<evidence type="ECO:0000256" key="3">
    <source>
        <dbReference type="ARBA" id="ARBA00022982"/>
    </source>
</evidence>
<keyword evidence="9" id="KW-1185">Reference proteome</keyword>
<dbReference type="Proteomes" id="UP001595960">
    <property type="component" value="Unassembled WGS sequence"/>
</dbReference>
<proteinExistence type="inferred from homology"/>
<accession>A0ABV9R222</accession>
<dbReference type="RefSeq" id="WP_204390889.1">
    <property type="nucleotide sequence ID" value="NZ_JAFBBW010000001.1"/>
</dbReference>
<keyword evidence="5" id="KW-0676">Redox-active center</keyword>
<dbReference type="InterPro" id="IPR036249">
    <property type="entry name" value="Thioredoxin-like_sf"/>
</dbReference>
<keyword evidence="4" id="KW-1015">Disulfide bond</keyword>
<dbReference type="InterPro" id="IPR013766">
    <property type="entry name" value="Thioredoxin_domain"/>
</dbReference>
<feature type="domain" description="Thioredoxin" evidence="7">
    <location>
        <begin position="1"/>
        <end position="95"/>
    </location>
</feature>
<protein>
    <recommendedName>
        <fullName evidence="6">Thioredoxin</fullName>
    </recommendedName>
</protein>
<dbReference type="PANTHER" id="PTHR45663">
    <property type="entry name" value="GEO12009P1"/>
    <property type="match status" value="1"/>
</dbReference>
<comment type="caution">
    <text evidence="8">The sequence shown here is derived from an EMBL/GenBank/DDBJ whole genome shotgun (WGS) entry which is preliminary data.</text>
</comment>
<dbReference type="InterPro" id="IPR005746">
    <property type="entry name" value="Thioredoxin"/>
</dbReference>
<evidence type="ECO:0000313" key="8">
    <source>
        <dbReference type="EMBL" id="MFC4828019.1"/>
    </source>
</evidence>
<dbReference type="SUPFAM" id="SSF52833">
    <property type="entry name" value="Thioredoxin-like"/>
    <property type="match status" value="1"/>
</dbReference>
<gene>
    <name evidence="8" type="ORF">ACFPER_04395</name>
</gene>
<keyword evidence="2" id="KW-0813">Transport</keyword>
<comment type="similarity">
    <text evidence="1 6">Belongs to the thioredoxin family.</text>
</comment>
<evidence type="ECO:0000256" key="2">
    <source>
        <dbReference type="ARBA" id="ARBA00022448"/>
    </source>
</evidence>
<dbReference type="CDD" id="cd02947">
    <property type="entry name" value="TRX_family"/>
    <property type="match status" value="1"/>
</dbReference>
<organism evidence="8 9">
    <name type="scientific">Agromyces aurantiacus</name>
    <dbReference type="NCBI Taxonomy" id="165814"/>
    <lineage>
        <taxon>Bacteria</taxon>
        <taxon>Bacillati</taxon>
        <taxon>Actinomycetota</taxon>
        <taxon>Actinomycetes</taxon>
        <taxon>Micrococcales</taxon>
        <taxon>Microbacteriaceae</taxon>
        <taxon>Agromyces</taxon>
    </lineage>
</organism>
<evidence type="ECO:0000256" key="4">
    <source>
        <dbReference type="ARBA" id="ARBA00023157"/>
    </source>
</evidence>
<evidence type="ECO:0000256" key="1">
    <source>
        <dbReference type="ARBA" id="ARBA00008987"/>
    </source>
</evidence>
<dbReference type="PIRSF" id="PIRSF000077">
    <property type="entry name" value="Thioredoxin"/>
    <property type="match status" value="1"/>
</dbReference>
<dbReference type="PROSITE" id="PS51352">
    <property type="entry name" value="THIOREDOXIN_2"/>
    <property type="match status" value="1"/>
</dbReference>
<evidence type="ECO:0000313" key="9">
    <source>
        <dbReference type="Proteomes" id="UP001595960"/>
    </source>
</evidence>
<evidence type="ECO:0000256" key="6">
    <source>
        <dbReference type="PIRNR" id="PIRNR000077"/>
    </source>
</evidence>